<comment type="subcellular location">
    <subcellularLocation>
        <location evidence="4">Cytoplasm</location>
    </subcellularLocation>
</comment>
<comment type="function">
    <text evidence="4">Catalyzes the reductive methylation of 2'-deoxyuridine-5'-monophosphate (dUMP) to 2'-deoxythymidine-5'-monophosphate (dTMP) while utilizing 5,10-methylenetetrahydrofolate (mTHF) as the methyl donor and reductant in the reaction, yielding dihydrofolate (DHF) as a by-product. This enzymatic reaction provides an intracellular de novo source of dTMP, an essential precursor for DNA biosynthesis.</text>
</comment>
<dbReference type="GO" id="GO:0006235">
    <property type="term" value="P:dTTP biosynthetic process"/>
    <property type="evidence" value="ECO:0007669"/>
    <property type="project" value="UniProtKB-UniRule"/>
</dbReference>
<feature type="binding site" description="in other chain" evidence="4">
    <location>
        <begin position="263"/>
        <end position="265"/>
    </location>
    <ligand>
        <name>dUMP</name>
        <dbReference type="ChEBI" id="CHEBI:246422"/>
        <note>ligand shared between dimeric partners</note>
    </ligand>
</feature>
<dbReference type="AlphaFoldDB" id="A0A1G2MFJ1"/>
<feature type="binding site" description="in other chain" evidence="4">
    <location>
        <begin position="222"/>
        <end position="225"/>
    </location>
    <ligand>
        <name>dUMP</name>
        <dbReference type="ChEBI" id="CHEBI:246422"/>
        <note>ligand shared between dimeric partners</note>
    </ligand>
</feature>
<comment type="subunit">
    <text evidence="4">Homodimer.</text>
</comment>
<comment type="caution">
    <text evidence="4">Lacks conserved residue(s) required for the propagation of feature annotation.</text>
</comment>
<evidence type="ECO:0000256" key="2">
    <source>
        <dbReference type="ARBA" id="ARBA00022603"/>
    </source>
</evidence>
<comment type="caution">
    <text evidence="6">The sequence shown here is derived from an EMBL/GenBank/DDBJ whole genome shotgun (WGS) entry which is preliminary data.</text>
</comment>
<dbReference type="InterPro" id="IPR023451">
    <property type="entry name" value="Thymidate_synth/dCMP_Mease_dom"/>
</dbReference>
<dbReference type="EC" id="2.1.1.45" evidence="1 4"/>
<dbReference type="Gene3D" id="3.30.572.10">
    <property type="entry name" value="Thymidylate synthase/dCMP hydroxymethylase domain"/>
    <property type="match status" value="1"/>
</dbReference>
<protein>
    <recommendedName>
        <fullName evidence="1 4">Thymidylate synthase</fullName>
        <shortName evidence="4">TS</shortName>
        <shortName evidence="4">TSase</shortName>
        <ecNumber evidence="1 4">2.1.1.45</ecNumber>
    </recommendedName>
</protein>
<dbReference type="GO" id="GO:0004799">
    <property type="term" value="F:thymidylate synthase activity"/>
    <property type="evidence" value="ECO:0007669"/>
    <property type="project" value="UniProtKB-UniRule"/>
</dbReference>
<evidence type="ECO:0000256" key="4">
    <source>
        <dbReference type="HAMAP-Rule" id="MF_00008"/>
    </source>
</evidence>
<evidence type="ECO:0000256" key="1">
    <source>
        <dbReference type="ARBA" id="ARBA00011947"/>
    </source>
</evidence>
<keyword evidence="4" id="KW-0963">Cytoplasm</keyword>
<feature type="binding site" description="in other chain" evidence="4">
    <location>
        <position position="233"/>
    </location>
    <ligand>
        <name>dUMP</name>
        <dbReference type="ChEBI" id="CHEBI:246422"/>
        <note>ligand shared between dimeric partners</note>
    </ligand>
</feature>
<sequence>MLHPEQQYLNLLQEIINKGDRQVDAGHGKATYGVFGRQIRFNLSEGFPLLTTKRVYWNGVLHELYWFLSGQSNIRYLVQNGVHIWDDYPYRMYGELTKKARLARLNNSGRSGGRPEMTKEEFVAKIRDDEDFARKHGELPHIYGEMWRRWPAKNGRRIDQLAWAVEELRNDPGCHNAIVTSWNPEYLYGMARQEDVNHFPICHNMYQLNIKDEKVSLQLYQRSADIFLGVPFNIASYALLTHVVAKILGREAGEFVHTFGDTHIYEDHFDAAKEQLKRAPKTFPRMSIADAVKSLADFKPEHAILSGYEPHPTIKAEFTVAGLRSLDNRPSG</sequence>
<proteinExistence type="inferred from homology"/>
<dbReference type="NCBIfam" id="NF002496">
    <property type="entry name" value="PRK01827.1-2"/>
    <property type="match status" value="1"/>
</dbReference>
<name>A0A1G2MFJ1_9BACT</name>
<evidence type="ECO:0000313" key="6">
    <source>
        <dbReference type="EMBL" id="OHA22474.1"/>
    </source>
</evidence>
<feature type="domain" description="Thymidylate synthase/dCMP hydroxymethylase" evidence="5">
    <location>
        <begin position="6"/>
        <end position="320"/>
    </location>
</feature>
<feature type="binding site" evidence="4">
    <location>
        <position position="225"/>
    </location>
    <ligand>
        <name>(6R)-5,10-methylene-5,6,7,8-tetrahydrofolate</name>
        <dbReference type="ChEBI" id="CHEBI:15636"/>
    </ligand>
</feature>
<reference evidence="6 7" key="1">
    <citation type="journal article" date="2016" name="Nat. Commun.">
        <title>Thousands of microbial genomes shed light on interconnected biogeochemical processes in an aquifer system.</title>
        <authorList>
            <person name="Anantharaman K."/>
            <person name="Brown C.T."/>
            <person name="Hug L.A."/>
            <person name="Sharon I."/>
            <person name="Castelle C.J."/>
            <person name="Probst A.J."/>
            <person name="Thomas B.C."/>
            <person name="Singh A."/>
            <person name="Wilkins M.J."/>
            <person name="Karaoz U."/>
            <person name="Brodie E.L."/>
            <person name="Williams K.H."/>
            <person name="Hubbard S.S."/>
            <person name="Banfield J.F."/>
        </authorList>
    </citation>
    <scope>NUCLEOTIDE SEQUENCE [LARGE SCALE GENOMIC DNA]</scope>
</reference>
<comment type="similarity">
    <text evidence="4">Belongs to the thymidylate synthase family. Bacterial-type ThyA subfamily.</text>
</comment>
<dbReference type="GO" id="GO:0006231">
    <property type="term" value="P:dTMP biosynthetic process"/>
    <property type="evidence" value="ECO:0007669"/>
    <property type="project" value="UniProtKB-UniRule"/>
</dbReference>
<dbReference type="PRINTS" id="PR00108">
    <property type="entry name" value="THYMDSNTHASE"/>
</dbReference>
<comment type="catalytic activity">
    <reaction evidence="4">
        <text>dUMP + (6R)-5,10-methylene-5,6,7,8-tetrahydrofolate = 7,8-dihydrofolate + dTMP</text>
        <dbReference type="Rhea" id="RHEA:12104"/>
        <dbReference type="ChEBI" id="CHEBI:15636"/>
        <dbReference type="ChEBI" id="CHEBI:57451"/>
        <dbReference type="ChEBI" id="CHEBI:63528"/>
        <dbReference type="ChEBI" id="CHEBI:246422"/>
        <dbReference type="EC" id="2.1.1.45"/>
    </reaction>
</comment>
<dbReference type="PANTHER" id="PTHR11548">
    <property type="entry name" value="THYMIDYLATE SYNTHASE 1"/>
    <property type="match status" value="1"/>
</dbReference>
<evidence type="ECO:0000313" key="7">
    <source>
        <dbReference type="Proteomes" id="UP000176493"/>
    </source>
</evidence>
<comment type="pathway">
    <text evidence="4">Pyrimidine metabolism; dTTP biosynthesis.</text>
</comment>
<accession>A0A1G2MFJ1</accession>
<keyword evidence="3 4" id="KW-0808">Transferase</keyword>
<dbReference type="Proteomes" id="UP000176493">
    <property type="component" value="Unassembled WGS sequence"/>
</dbReference>
<gene>
    <name evidence="4" type="primary">thyA</name>
    <name evidence="6" type="ORF">A2W52_00600</name>
</gene>
<dbReference type="GO" id="GO:0032259">
    <property type="term" value="P:methylation"/>
    <property type="evidence" value="ECO:0007669"/>
    <property type="project" value="UniProtKB-KW"/>
</dbReference>
<dbReference type="CDD" id="cd00351">
    <property type="entry name" value="TS_Pyrimidine_HMase"/>
    <property type="match status" value="1"/>
</dbReference>
<dbReference type="UniPathway" id="UPA00575"/>
<dbReference type="SUPFAM" id="SSF55831">
    <property type="entry name" value="Thymidylate synthase/dCMP hydroxymethylase"/>
    <property type="match status" value="1"/>
</dbReference>
<keyword evidence="2 4" id="KW-0489">Methyltransferase</keyword>
<dbReference type="InterPro" id="IPR045097">
    <property type="entry name" value="Thymidate_synth/dCMP_Mease"/>
</dbReference>
<dbReference type="HAMAP" id="MF_00008">
    <property type="entry name" value="Thymidy_synth_bact"/>
    <property type="match status" value="1"/>
</dbReference>
<dbReference type="NCBIfam" id="TIGR03284">
    <property type="entry name" value="thym_sym"/>
    <property type="match status" value="1"/>
</dbReference>
<dbReference type="InterPro" id="IPR000398">
    <property type="entry name" value="Thymidylate_synthase"/>
</dbReference>
<dbReference type="Pfam" id="PF00303">
    <property type="entry name" value="Thymidylat_synt"/>
    <property type="match status" value="1"/>
</dbReference>
<organism evidence="6 7">
    <name type="scientific">Candidatus Taylorbacteria bacterium RIFCSPHIGHO2_02_49_25</name>
    <dbReference type="NCBI Taxonomy" id="1802305"/>
    <lineage>
        <taxon>Bacteria</taxon>
        <taxon>Candidatus Tayloriibacteriota</taxon>
    </lineage>
</organism>
<evidence type="ECO:0000259" key="5">
    <source>
        <dbReference type="Pfam" id="PF00303"/>
    </source>
</evidence>
<dbReference type="EMBL" id="MHRJ01000025">
    <property type="protein sequence ID" value="OHA22474.1"/>
    <property type="molecule type" value="Genomic_DNA"/>
</dbReference>
<dbReference type="GO" id="GO:0005829">
    <property type="term" value="C:cytosol"/>
    <property type="evidence" value="ECO:0007669"/>
    <property type="project" value="TreeGrafter"/>
</dbReference>
<keyword evidence="4" id="KW-0545">Nucleotide biosynthesis</keyword>
<evidence type="ECO:0000256" key="3">
    <source>
        <dbReference type="ARBA" id="ARBA00022679"/>
    </source>
</evidence>
<dbReference type="InterPro" id="IPR036926">
    <property type="entry name" value="Thymidate_synth/dCMP_Mease_sf"/>
</dbReference>
<dbReference type="PANTHER" id="PTHR11548:SF1">
    <property type="entry name" value="THYMIDYLATE SYNTHASE 1"/>
    <property type="match status" value="1"/>
</dbReference>
<feature type="active site" description="Nucleophile" evidence="4">
    <location>
        <position position="202"/>
    </location>
</feature>